<feature type="transmembrane region" description="Helical" evidence="6">
    <location>
        <begin position="83"/>
        <end position="105"/>
    </location>
</feature>
<evidence type="ECO:0000256" key="6">
    <source>
        <dbReference type="SAM" id="Phobius"/>
    </source>
</evidence>
<dbReference type="PANTHER" id="PTHR33545:SF5">
    <property type="entry name" value="UPF0750 MEMBRANE PROTEIN YITT"/>
    <property type="match status" value="1"/>
</dbReference>
<dbReference type="Gene3D" id="3.30.70.120">
    <property type="match status" value="1"/>
</dbReference>
<dbReference type="AlphaFoldDB" id="A0A2W0H9H1"/>
<dbReference type="InterPro" id="IPR003740">
    <property type="entry name" value="YitT"/>
</dbReference>
<keyword evidence="4 6" id="KW-1133">Transmembrane helix</keyword>
<dbReference type="OrthoDB" id="2417289at2"/>
<dbReference type="EMBL" id="PDOF01000001">
    <property type="protein sequence ID" value="PYZ97416.1"/>
    <property type="molecule type" value="Genomic_DNA"/>
</dbReference>
<keyword evidence="3 6" id="KW-0812">Transmembrane</keyword>
<dbReference type="InterPro" id="IPR051461">
    <property type="entry name" value="UPF0750_membrane"/>
</dbReference>
<organism evidence="8 9">
    <name type="scientific">Alteribacter lacisalsi</name>
    <dbReference type="NCBI Taxonomy" id="2045244"/>
    <lineage>
        <taxon>Bacteria</taxon>
        <taxon>Bacillati</taxon>
        <taxon>Bacillota</taxon>
        <taxon>Bacilli</taxon>
        <taxon>Bacillales</taxon>
        <taxon>Bacillaceae</taxon>
        <taxon>Alteribacter</taxon>
    </lineage>
</organism>
<reference evidence="8 9" key="1">
    <citation type="submission" date="2017-10" db="EMBL/GenBank/DDBJ databases">
        <title>Bacillus sp. nov., a halophilic bacterium isolated from a Yangshapao Lake.</title>
        <authorList>
            <person name="Wang H."/>
        </authorList>
    </citation>
    <scope>NUCLEOTIDE SEQUENCE [LARGE SCALE GENOMIC DNA]</scope>
    <source>
        <strain evidence="8 9">YSP-3</strain>
    </source>
</reference>
<evidence type="ECO:0000256" key="5">
    <source>
        <dbReference type="ARBA" id="ARBA00023136"/>
    </source>
</evidence>
<feature type="transmembrane region" description="Helical" evidence="6">
    <location>
        <begin position="16"/>
        <end position="34"/>
    </location>
</feature>
<evidence type="ECO:0000313" key="9">
    <source>
        <dbReference type="Proteomes" id="UP000248066"/>
    </source>
</evidence>
<dbReference type="PANTHER" id="PTHR33545">
    <property type="entry name" value="UPF0750 MEMBRANE PROTEIN YITT-RELATED"/>
    <property type="match status" value="1"/>
</dbReference>
<feature type="transmembrane region" description="Helical" evidence="6">
    <location>
        <begin position="54"/>
        <end position="76"/>
    </location>
</feature>
<comment type="caution">
    <text evidence="8">The sequence shown here is derived from an EMBL/GenBank/DDBJ whole genome shotgun (WGS) entry which is preliminary data.</text>
</comment>
<dbReference type="CDD" id="cd16380">
    <property type="entry name" value="YitT_C"/>
    <property type="match status" value="1"/>
</dbReference>
<dbReference type="PIRSF" id="PIRSF006483">
    <property type="entry name" value="Membrane_protein_YitT"/>
    <property type="match status" value="1"/>
</dbReference>
<keyword evidence="5 6" id="KW-0472">Membrane</keyword>
<feature type="domain" description="DUF2179" evidence="7">
    <location>
        <begin position="223"/>
        <end position="277"/>
    </location>
</feature>
<dbReference type="Pfam" id="PF02588">
    <property type="entry name" value="YitT_membrane"/>
    <property type="match status" value="1"/>
</dbReference>
<protein>
    <recommendedName>
        <fullName evidence="7">DUF2179 domain-containing protein</fullName>
    </recommendedName>
</protein>
<dbReference type="RefSeq" id="WP_110516471.1">
    <property type="nucleotide sequence ID" value="NZ_PDOF01000001.1"/>
</dbReference>
<gene>
    <name evidence="8" type="ORF">CR205_02100</name>
</gene>
<dbReference type="Proteomes" id="UP000248066">
    <property type="component" value="Unassembled WGS sequence"/>
</dbReference>
<keyword evidence="9" id="KW-1185">Reference proteome</keyword>
<evidence type="ECO:0000256" key="3">
    <source>
        <dbReference type="ARBA" id="ARBA00022692"/>
    </source>
</evidence>
<dbReference type="InterPro" id="IPR019264">
    <property type="entry name" value="DUF2179"/>
</dbReference>
<evidence type="ECO:0000259" key="7">
    <source>
        <dbReference type="Pfam" id="PF10035"/>
    </source>
</evidence>
<comment type="subcellular location">
    <subcellularLocation>
        <location evidence="1">Cell membrane</location>
        <topology evidence="1">Multi-pass membrane protein</topology>
    </subcellularLocation>
</comment>
<sequence length="282" mass="30910">MLAKFNTSVSEEIKKFSVSVGAALILAITLNFFLIPADVFASGFTGLAQILSELVPVISTGIFLFVLNIPVAILGWKKVGKSFTFYSFVNVAATTFFLEIIPITVISDDVILNAVFGGVLSGIGGGLILKYGASSGGVDILALIMARSTDRSLGVYFFIMNSLIVVSAGLLFGMEQALYTLLTLYVASRIIDTIHTRHVKLTAMIVTKNPDELQRVFHERVVRGVTRIPAKGGYTKEDKEILMIVITRYELYHLRHIIEEVDPTAFTNIVQTTGVFGMFRKD</sequence>
<evidence type="ECO:0000256" key="2">
    <source>
        <dbReference type="ARBA" id="ARBA00022475"/>
    </source>
</evidence>
<evidence type="ECO:0000256" key="4">
    <source>
        <dbReference type="ARBA" id="ARBA00022989"/>
    </source>
</evidence>
<keyword evidence="2" id="KW-1003">Cell membrane</keyword>
<dbReference type="InterPro" id="IPR015867">
    <property type="entry name" value="N-reg_PII/ATP_PRibTrfase_C"/>
</dbReference>
<dbReference type="GO" id="GO:0005886">
    <property type="term" value="C:plasma membrane"/>
    <property type="evidence" value="ECO:0007669"/>
    <property type="project" value="UniProtKB-SubCell"/>
</dbReference>
<name>A0A2W0H9H1_9BACI</name>
<evidence type="ECO:0000313" key="8">
    <source>
        <dbReference type="EMBL" id="PYZ97416.1"/>
    </source>
</evidence>
<dbReference type="Pfam" id="PF10035">
    <property type="entry name" value="DUF2179"/>
    <property type="match status" value="1"/>
</dbReference>
<evidence type="ECO:0000256" key="1">
    <source>
        <dbReference type="ARBA" id="ARBA00004651"/>
    </source>
</evidence>
<feature type="transmembrane region" description="Helical" evidence="6">
    <location>
        <begin position="153"/>
        <end position="174"/>
    </location>
</feature>
<feature type="transmembrane region" description="Helical" evidence="6">
    <location>
        <begin position="111"/>
        <end position="132"/>
    </location>
</feature>
<accession>A0A2W0H9H1</accession>
<proteinExistence type="predicted"/>